<evidence type="ECO:0000256" key="15">
    <source>
        <dbReference type="ARBA" id="ARBA00023180"/>
    </source>
</evidence>
<feature type="transmembrane region" description="Helical" evidence="19">
    <location>
        <begin position="27"/>
        <end position="46"/>
    </location>
</feature>
<dbReference type="InterPro" id="IPR011009">
    <property type="entry name" value="Kinase-like_dom_sf"/>
</dbReference>
<feature type="domain" description="Protein kinase" evidence="20">
    <location>
        <begin position="1194"/>
        <end position="1470"/>
    </location>
</feature>
<dbReference type="Gene3D" id="1.10.510.10">
    <property type="entry name" value="Transferase(Phosphotransferase) domain 1"/>
    <property type="match status" value="1"/>
</dbReference>
<keyword evidence="8" id="KW-0418">Kinase</keyword>
<dbReference type="EMBL" id="JAPWDV010000004">
    <property type="protein sequence ID" value="KAJ6215723.1"/>
    <property type="molecule type" value="Genomic_DNA"/>
</dbReference>
<evidence type="ECO:0000256" key="10">
    <source>
        <dbReference type="ARBA" id="ARBA00022843"/>
    </source>
</evidence>
<dbReference type="CDD" id="cd00192">
    <property type="entry name" value="PTKc"/>
    <property type="match status" value="1"/>
</dbReference>
<keyword evidence="4 19" id="KW-0812">Transmembrane</keyword>
<evidence type="ECO:0000313" key="23">
    <source>
        <dbReference type="Proteomes" id="UP001142055"/>
    </source>
</evidence>
<dbReference type="GO" id="GO:0007169">
    <property type="term" value="P:cell surface receptor protein tyrosine kinase signaling pathway"/>
    <property type="evidence" value="ECO:0007669"/>
    <property type="project" value="TreeGrafter"/>
</dbReference>
<dbReference type="Pfam" id="PF01403">
    <property type="entry name" value="Sema"/>
    <property type="match status" value="1"/>
</dbReference>
<dbReference type="EC" id="2.7.10.1" evidence="2"/>
<name>A0A9Q0RHH8_BLOTA</name>
<evidence type="ECO:0000256" key="2">
    <source>
        <dbReference type="ARBA" id="ARBA00011902"/>
    </source>
</evidence>
<protein>
    <recommendedName>
        <fullName evidence="2">receptor protein-tyrosine kinase</fullName>
        <ecNumber evidence="2">2.7.10.1</ecNumber>
    </recommendedName>
</protein>
<comment type="subcellular location">
    <subcellularLocation>
        <location evidence="1">Membrane</location>
        <topology evidence="1">Single-pass membrane protein</topology>
    </subcellularLocation>
</comment>
<evidence type="ECO:0000256" key="11">
    <source>
        <dbReference type="ARBA" id="ARBA00022989"/>
    </source>
</evidence>
<evidence type="ECO:0000256" key="13">
    <source>
        <dbReference type="ARBA" id="ARBA00023137"/>
    </source>
</evidence>
<dbReference type="SMART" id="SM00219">
    <property type="entry name" value="TyrKc"/>
    <property type="match status" value="1"/>
</dbReference>
<keyword evidence="14" id="KW-0675">Receptor</keyword>
<dbReference type="InterPro" id="IPR036352">
    <property type="entry name" value="Semap_dom_sf"/>
</dbReference>
<dbReference type="PROSITE" id="PS00109">
    <property type="entry name" value="PROTEIN_KINASE_TYR"/>
    <property type="match status" value="1"/>
</dbReference>
<comment type="catalytic activity">
    <reaction evidence="16">
        <text>L-tyrosyl-[protein] + ATP = O-phospho-L-tyrosyl-[protein] + ADP + H(+)</text>
        <dbReference type="Rhea" id="RHEA:10596"/>
        <dbReference type="Rhea" id="RHEA-COMP:10136"/>
        <dbReference type="Rhea" id="RHEA-COMP:20101"/>
        <dbReference type="ChEBI" id="CHEBI:15378"/>
        <dbReference type="ChEBI" id="CHEBI:30616"/>
        <dbReference type="ChEBI" id="CHEBI:46858"/>
        <dbReference type="ChEBI" id="CHEBI:61978"/>
        <dbReference type="ChEBI" id="CHEBI:456216"/>
        <dbReference type="EC" id="2.7.10.1"/>
    </reaction>
</comment>
<evidence type="ECO:0000256" key="1">
    <source>
        <dbReference type="ARBA" id="ARBA00004167"/>
    </source>
</evidence>
<dbReference type="InterPro" id="IPR001245">
    <property type="entry name" value="Ser-Thr/Tyr_kinase_cat_dom"/>
</dbReference>
<dbReference type="SUPFAM" id="SSF81296">
    <property type="entry name" value="E set domains"/>
    <property type="match status" value="2"/>
</dbReference>
<proteinExistence type="predicted"/>
<dbReference type="OMA" id="YELECAG"/>
<keyword evidence="6" id="KW-0677">Repeat</keyword>
<keyword evidence="5" id="KW-0732">Signal</keyword>
<keyword evidence="15" id="KW-0325">Glycoprotein</keyword>
<comment type="caution">
    <text evidence="22">The sequence shown here is derived from an EMBL/GenBank/DDBJ whole genome shotgun (WGS) entry which is preliminary data.</text>
</comment>
<dbReference type="PROSITE" id="PS51004">
    <property type="entry name" value="SEMA"/>
    <property type="match status" value="1"/>
</dbReference>
<sequence>MATYHQTTKTTTATTTTSTFGQHHQHILLVIFLIILSSFVQCLLTTNDINNLIISDKSNFDFSKTIIAYHNGRLNRSSSDRPFLLHTQFRPYIINVTLSAVTFDTELLSHHIDLSFVNRSKIYLGGIGQLHQVGVYGDGQTNDGRTLRIDISRPFISNITLDEDDDCFPRIPTSHREGAFSRWHKEKLIKTIFQVKDVLFTCGIDNCGLCTIIKLGANGFERTREFNDTSEPVSFLASRRSSYVFKGHYHNAETFYVGFEPDDRAINSTPPFLSARTFSHSYFTYTLDMNNFRSKVEFSRKENLKQSYPIQFLYGFEYGRFAYMVTIQPAKLYSSLMETRLIRICTEDDSFRSYSEIPLVCRSPAMNDHQIAVAATITHQINDDDDDDVDDNDKKKKKSTLLYVTFENGQWSNRMNGTLNSAICSYTMEDIETAFRNSIVNCYHLGDRAGLVSSIYGEERNCVAIEGNLDPYELECAGTGTISHNRYILGKVPIAGRYEFTIFNDLVTSIGAVRLNLIEQRTTRLVVATNNSRLITLDLSDDDDTIDVKQYYELNRTAIGPFRSNPLFESSNGGYLYFRSQNGLIQIGIQSCATYTTCTACFMFGSHCWWWNDRCIRSKHVPEEHRLAGPICSPIVYNFTPQIGPIQGGTIIMIYGDNFGGSSLPSQTLDDYVNVTIGRRQCIVQKRTKKMIECQLDKQIDEMDNMIDSGMMVSVHVSYHKDAALLHYNINGTDTSKQHFTFVTASVKGIHPWYGPRIGGTTVALFGENFHIGTNVKVEFISNRGRFPCRMRNRSRRFVICVTSNNTYNDDDDNEDIDLQINLSIDYFTYELNNNQSFNVDSSYIFNTEYDEKRRRRMISSRINPYSRIGSSLFVNMLLRQSKLEFMESFEYRPNPRIISVHDFRSNGSIVYDSFHTIETGGTELIFEGMNLDSIWYPLIDVIFFDSNGWNHSIVSNCTVIQSTMIVCLLPKLSGRAINSYKPVNARFILHMDGFKWNGVPSEPPALIIYHRKPEFRSFDSLVHVEIDEPTIQLEGNYLFDELPYNITVNDTIQCIRDRLASSEKSILCRFELTDEVHSILEYDVPYRIRVQIGYNVQFEFGEMAFSNNQAISSFGFISIMFVLVLLIVLVVAFIIRNQLQRAKINARDKGPYALVDMPTKTLEDFFQEAYDDCKLYDELCRIKKIIDKCRVVKHDIGSVGQGHFGVVYRGRYLHADDHSLDVAIKTFRRQDDTNWLRQLKGFLSEAETMKDFDHPNVIKLFGVTLVDDFPAILMPYMSSGDLRSYLLNQNNQPNVRQLLDFAVQISTGMCYLSELNFVHRDLAARNCLIGYIDRQLIVKVSDFGLTRFMDKQYYEQNNQRELPYRWMPLDLLEGGTHVTTKSDVWSFGVVMWEIITRGQTPYGSLDSVHVAELLRSGKRLQQSQYCPNIIYSIMLDCWYLHEQQRPTFIELRQMIINAIRLIELVHVHLITIHQIFSSKLNNIKHQCMRRRHHSFPIVDQIMMMIIITIHRHQ</sequence>
<keyword evidence="3" id="KW-0808">Transferase</keyword>
<dbReference type="InterPro" id="IPR014756">
    <property type="entry name" value="Ig_E-set"/>
</dbReference>
<dbReference type="Pfam" id="PF01833">
    <property type="entry name" value="TIG"/>
    <property type="match status" value="1"/>
</dbReference>
<evidence type="ECO:0000256" key="4">
    <source>
        <dbReference type="ARBA" id="ARBA00022692"/>
    </source>
</evidence>
<evidence type="ECO:0000256" key="7">
    <source>
        <dbReference type="ARBA" id="ARBA00022741"/>
    </source>
</evidence>
<dbReference type="Gene3D" id="2.130.10.10">
    <property type="entry name" value="YVTN repeat-like/Quinoprotein amine dehydrogenase"/>
    <property type="match status" value="1"/>
</dbReference>
<dbReference type="InterPro" id="IPR015943">
    <property type="entry name" value="WD40/YVTN_repeat-like_dom_sf"/>
</dbReference>
<dbReference type="InterPro" id="IPR002909">
    <property type="entry name" value="IPT_dom"/>
</dbReference>
<keyword evidence="12 19" id="KW-0472">Membrane</keyword>
<dbReference type="InterPro" id="IPR017441">
    <property type="entry name" value="Protein_kinase_ATP_BS"/>
</dbReference>
<keyword evidence="7 18" id="KW-0547">Nucleotide-binding</keyword>
<dbReference type="InterPro" id="IPR008266">
    <property type="entry name" value="Tyr_kinase_AS"/>
</dbReference>
<keyword evidence="13" id="KW-0829">Tyrosine-protein kinase</keyword>
<organism evidence="22 23">
    <name type="scientific">Blomia tropicalis</name>
    <name type="common">Mite</name>
    <dbReference type="NCBI Taxonomy" id="40697"/>
    <lineage>
        <taxon>Eukaryota</taxon>
        <taxon>Metazoa</taxon>
        <taxon>Ecdysozoa</taxon>
        <taxon>Arthropoda</taxon>
        <taxon>Chelicerata</taxon>
        <taxon>Arachnida</taxon>
        <taxon>Acari</taxon>
        <taxon>Acariformes</taxon>
        <taxon>Sarcoptiformes</taxon>
        <taxon>Astigmata</taxon>
        <taxon>Glycyphagoidea</taxon>
        <taxon>Echimyopodidae</taxon>
        <taxon>Blomia</taxon>
    </lineage>
</organism>
<dbReference type="InterPro" id="IPR001627">
    <property type="entry name" value="Semap_dom"/>
</dbReference>
<dbReference type="SUPFAM" id="SSF56112">
    <property type="entry name" value="Protein kinase-like (PK-like)"/>
    <property type="match status" value="1"/>
</dbReference>
<dbReference type="PANTHER" id="PTHR24416">
    <property type="entry name" value="TYROSINE-PROTEIN KINASE RECEPTOR"/>
    <property type="match status" value="1"/>
</dbReference>
<evidence type="ECO:0000256" key="5">
    <source>
        <dbReference type="ARBA" id="ARBA00022729"/>
    </source>
</evidence>
<evidence type="ECO:0000256" key="18">
    <source>
        <dbReference type="PROSITE-ProRule" id="PRU10141"/>
    </source>
</evidence>
<dbReference type="GO" id="GO:0043235">
    <property type="term" value="C:receptor complex"/>
    <property type="evidence" value="ECO:0007669"/>
    <property type="project" value="TreeGrafter"/>
</dbReference>
<dbReference type="GO" id="GO:0005886">
    <property type="term" value="C:plasma membrane"/>
    <property type="evidence" value="ECO:0007669"/>
    <property type="project" value="TreeGrafter"/>
</dbReference>
<dbReference type="InterPro" id="IPR000719">
    <property type="entry name" value="Prot_kinase_dom"/>
</dbReference>
<dbReference type="Pfam" id="PF07714">
    <property type="entry name" value="PK_Tyr_Ser-Thr"/>
    <property type="match status" value="1"/>
</dbReference>
<dbReference type="PRINTS" id="PR00109">
    <property type="entry name" value="TYRKINASE"/>
</dbReference>
<dbReference type="InterPro" id="IPR020635">
    <property type="entry name" value="Tyr_kinase_cat_dom"/>
</dbReference>
<evidence type="ECO:0000256" key="6">
    <source>
        <dbReference type="ARBA" id="ARBA00022737"/>
    </source>
</evidence>
<feature type="transmembrane region" description="Helical" evidence="19">
    <location>
        <begin position="1115"/>
        <end position="1136"/>
    </location>
</feature>
<dbReference type="GO" id="GO:0016477">
    <property type="term" value="P:cell migration"/>
    <property type="evidence" value="ECO:0007669"/>
    <property type="project" value="TreeGrafter"/>
</dbReference>
<dbReference type="PROSITE" id="PS00107">
    <property type="entry name" value="PROTEIN_KINASE_ATP"/>
    <property type="match status" value="1"/>
</dbReference>
<dbReference type="SUPFAM" id="SSF101912">
    <property type="entry name" value="Sema domain"/>
    <property type="match status" value="1"/>
</dbReference>
<dbReference type="InterPro" id="IPR013783">
    <property type="entry name" value="Ig-like_fold"/>
</dbReference>
<accession>A0A9Q0RHH8</accession>
<dbReference type="PANTHER" id="PTHR24416:SF564">
    <property type="entry name" value="MACROPHAGE-STIMULATING PROTEIN RECEPTOR"/>
    <property type="match status" value="1"/>
</dbReference>
<keyword evidence="11 19" id="KW-1133">Transmembrane helix</keyword>
<dbReference type="GO" id="GO:0004714">
    <property type="term" value="F:transmembrane receptor protein tyrosine kinase activity"/>
    <property type="evidence" value="ECO:0007669"/>
    <property type="project" value="UniProtKB-EC"/>
</dbReference>
<dbReference type="GO" id="GO:0007399">
    <property type="term" value="P:nervous system development"/>
    <property type="evidence" value="ECO:0007669"/>
    <property type="project" value="TreeGrafter"/>
</dbReference>
<dbReference type="Gene3D" id="2.60.40.10">
    <property type="entry name" value="Immunoglobulins"/>
    <property type="match status" value="2"/>
</dbReference>
<evidence type="ECO:0000256" key="12">
    <source>
        <dbReference type="ARBA" id="ARBA00023136"/>
    </source>
</evidence>
<evidence type="ECO:0000256" key="16">
    <source>
        <dbReference type="ARBA" id="ARBA00051243"/>
    </source>
</evidence>
<reference evidence="22" key="1">
    <citation type="submission" date="2022-12" db="EMBL/GenBank/DDBJ databases">
        <title>Genome assemblies of Blomia tropicalis.</title>
        <authorList>
            <person name="Cui Y."/>
        </authorList>
    </citation>
    <scope>NUCLEOTIDE SEQUENCE</scope>
    <source>
        <tissue evidence="22">Adult mites</tissue>
    </source>
</reference>
<evidence type="ECO:0000256" key="19">
    <source>
        <dbReference type="SAM" id="Phobius"/>
    </source>
</evidence>
<comment type="caution">
    <text evidence="17">Lacks conserved residue(s) required for the propagation of feature annotation.</text>
</comment>
<keyword evidence="10" id="KW-0832">Ubl conjugation</keyword>
<evidence type="ECO:0000256" key="8">
    <source>
        <dbReference type="ARBA" id="ARBA00022777"/>
    </source>
</evidence>
<feature type="domain" description="Sema" evidence="21">
    <location>
        <begin position="81"/>
        <end position="589"/>
    </location>
</feature>
<evidence type="ECO:0000256" key="17">
    <source>
        <dbReference type="PROSITE-ProRule" id="PRU00352"/>
    </source>
</evidence>
<evidence type="ECO:0000256" key="9">
    <source>
        <dbReference type="ARBA" id="ARBA00022840"/>
    </source>
</evidence>
<dbReference type="Proteomes" id="UP001142055">
    <property type="component" value="Chromosome 4"/>
</dbReference>
<keyword evidence="23" id="KW-1185">Reference proteome</keyword>
<evidence type="ECO:0000256" key="14">
    <source>
        <dbReference type="ARBA" id="ARBA00023170"/>
    </source>
</evidence>
<evidence type="ECO:0000259" key="21">
    <source>
        <dbReference type="PROSITE" id="PS51004"/>
    </source>
</evidence>
<evidence type="ECO:0000256" key="3">
    <source>
        <dbReference type="ARBA" id="ARBA00022679"/>
    </source>
</evidence>
<dbReference type="SMART" id="SM00630">
    <property type="entry name" value="Sema"/>
    <property type="match status" value="1"/>
</dbReference>
<evidence type="ECO:0000259" key="20">
    <source>
        <dbReference type="PROSITE" id="PS50011"/>
    </source>
</evidence>
<dbReference type="InterPro" id="IPR050122">
    <property type="entry name" value="RTK"/>
</dbReference>
<feature type="binding site" evidence="18">
    <location>
        <position position="1226"/>
    </location>
    <ligand>
        <name>ATP</name>
        <dbReference type="ChEBI" id="CHEBI:30616"/>
    </ligand>
</feature>
<evidence type="ECO:0000313" key="22">
    <source>
        <dbReference type="EMBL" id="KAJ6215723.1"/>
    </source>
</evidence>
<dbReference type="FunFam" id="1.10.510.10:FF:000554">
    <property type="entry name" value="Predicted protein"/>
    <property type="match status" value="1"/>
</dbReference>
<dbReference type="GO" id="GO:0005524">
    <property type="term" value="F:ATP binding"/>
    <property type="evidence" value="ECO:0007669"/>
    <property type="project" value="UniProtKB-UniRule"/>
</dbReference>
<dbReference type="PROSITE" id="PS50011">
    <property type="entry name" value="PROTEIN_KINASE_DOM"/>
    <property type="match status" value="1"/>
</dbReference>
<keyword evidence="9 18" id="KW-0067">ATP-binding</keyword>
<gene>
    <name evidence="22" type="ORF">RDWZM_010223</name>
</gene>